<dbReference type="InterPro" id="IPR043504">
    <property type="entry name" value="Peptidase_S1_PA_chymotrypsin"/>
</dbReference>
<dbReference type="Gene3D" id="2.40.10.10">
    <property type="entry name" value="Trypsin-like serine proteases"/>
    <property type="match status" value="2"/>
</dbReference>
<dbReference type="SUPFAM" id="SSF50494">
    <property type="entry name" value="Trypsin-like serine proteases"/>
    <property type="match status" value="1"/>
</dbReference>
<evidence type="ECO:0000256" key="2">
    <source>
        <dbReference type="SAM" id="SignalP"/>
    </source>
</evidence>
<dbReference type="Proteomes" id="UP000472264">
    <property type="component" value="Chromosome 9"/>
</dbReference>
<reference evidence="4" key="3">
    <citation type="submission" date="2025-09" db="UniProtKB">
        <authorList>
            <consortium name="Ensembl"/>
        </authorList>
    </citation>
    <scope>IDENTIFICATION</scope>
</reference>
<dbReference type="PANTHER" id="PTHR24271:SF96">
    <property type="entry name" value="GRANZYME A-RELATED"/>
    <property type="match status" value="1"/>
</dbReference>
<name>A0A665VA33_ECHNA</name>
<dbReference type="GeneID" id="115049336"/>
<dbReference type="RefSeq" id="XP_029367305.1">
    <property type="nucleotide sequence ID" value="XM_029511445.1"/>
</dbReference>
<dbReference type="OrthoDB" id="8440449at2759"/>
<dbReference type="SMART" id="SM00020">
    <property type="entry name" value="Tryp_SPc"/>
    <property type="match status" value="1"/>
</dbReference>
<gene>
    <name evidence="4" type="primary">LOC115049336</name>
</gene>
<dbReference type="InterPro" id="IPR001314">
    <property type="entry name" value="Peptidase_S1A"/>
</dbReference>
<organism evidence="4 5">
    <name type="scientific">Echeneis naucrates</name>
    <name type="common">Live sharksucker</name>
    <dbReference type="NCBI Taxonomy" id="173247"/>
    <lineage>
        <taxon>Eukaryota</taxon>
        <taxon>Metazoa</taxon>
        <taxon>Chordata</taxon>
        <taxon>Craniata</taxon>
        <taxon>Vertebrata</taxon>
        <taxon>Euteleostomi</taxon>
        <taxon>Actinopterygii</taxon>
        <taxon>Neopterygii</taxon>
        <taxon>Teleostei</taxon>
        <taxon>Neoteleostei</taxon>
        <taxon>Acanthomorphata</taxon>
        <taxon>Carangaria</taxon>
        <taxon>Carangiformes</taxon>
        <taxon>Echeneidae</taxon>
        <taxon>Echeneis</taxon>
    </lineage>
</organism>
<sequence length="252" mass="27686">MKLSFALVLLLAGAASGDIEKRVLGSRDCKKERLYHVQIETVTGGKSCGGALLNPRWVITAAHCAEQAVKVKLGLNNDVSFLKKVKSFFKGSSKKYEQNIDLQNQFSFKGEDNVHDIMLLKLNEDMSGSLPVINLPTSSCTKPEVEQQVAIGGWGSEKLGSKQSKKLRCASTKIKQCGENDKPDPKYASENIFCAFQPAVEVCFGDDGSAVEYNSALHGIIVNKPTDKCEANIVMLDICSYREWIEKTMAEN</sequence>
<dbReference type="Pfam" id="PF00089">
    <property type="entry name" value="Trypsin"/>
    <property type="match status" value="1"/>
</dbReference>
<dbReference type="InterPro" id="IPR001254">
    <property type="entry name" value="Trypsin_dom"/>
</dbReference>
<protein>
    <submittedName>
        <fullName evidence="4">Trypsin-like</fullName>
    </submittedName>
</protein>
<reference evidence="4" key="2">
    <citation type="submission" date="2025-08" db="UniProtKB">
        <authorList>
            <consortium name="Ensembl"/>
        </authorList>
    </citation>
    <scope>IDENTIFICATION</scope>
</reference>
<dbReference type="PRINTS" id="PR00722">
    <property type="entry name" value="CHYMOTRYPSIN"/>
</dbReference>
<dbReference type="InterPro" id="IPR009003">
    <property type="entry name" value="Peptidase_S1_PA"/>
</dbReference>
<feature type="signal peptide" evidence="2">
    <location>
        <begin position="1"/>
        <end position="17"/>
    </location>
</feature>
<dbReference type="Ensembl" id="ENSENLT00000029443.1">
    <property type="protein sequence ID" value="ENSENLP00000028586.1"/>
    <property type="gene ID" value="ENSENLG00000012762.1"/>
</dbReference>
<keyword evidence="5" id="KW-1185">Reference proteome</keyword>
<proteinExistence type="predicted"/>
<dbReference type="GO" id="GO:0004252">
    <property type="term" value="F:serine-type endopeptidase activity"/>
    <property type="evidence" value="ECO:0007669"/>
    <property type="project" value="InterPro"/>
</dbReference>
<dbReference type="OMA" id="KNRQYHV"/>
<dbReference type="InterPro" id="IPR018114">
    <property type="entry name" value="TRYPSIN_HIS"/>
</dbReference>
<dbReference type="AlphaFoldDB" id="A0A665VA33"/>
<dbReference type="PANTHER" id="PTHR24271">
    <property type="entry name" value="KALLIKREIN-RELATED"/>
    <property type="match status" value="1"/>
</dbReference>
<evidence type="ECO:0000313" key="5">
    <source>
        <dbReference type="Proteomes" id="UP000472264"/>
    </source>
</evidence>
<reference evidence="4" key="1">
    <citation type="submission" date="2021-04" db="EMBL/GenBank/DDBJ databases">
        <authorList>
            <consortium name="Wellcome Sanger Institute Data Sharing"/>
        </authorList>
    </citation>
    <scope>NUCLEOTIDE SEQUENCE [LARGE SCALE GENOMIC DNA]</scope>
</reference>
<feature type="domain" description="Peptidase S1" evidence="3">
    <location>
        <begin position="23"/>
        <end position="250"/>
    </location>
</feature>
<dbReference type="PROSITE" id="PS00134">
    <property type="entry name" value="TRYPSIN_HIS"/>
    <property type="match status" value="1"/>
</dbReference>
<dbReference type="GO" id="GO:0006508">
    <property type="term" value="P:proteolysis"/>
    <property type="evidence" value="ECO:0007669"/>
    <property type="project" value="InterPro"/>
</dbReference>
<dbReference type="InParanoid" id="A0A665VA33"/>
<evidence type="ECO:0000313" key="4">
    <source>
        <dbReference type="Ensembl" id="ENSENLP00000028586.1"/>
    </source>
</evidence>
<accession>A0A665VA33</accession>
<dbReference type="PROSITE" id="PS50240">
    <property type="entry name" value="TRYPSIN_DOM"/>
    <property type="match status" value="1"/>
</dbReference>
<evidence type="ECO:0000256" key="1">
    <source>
        <dbReference type="ARBA" id="ARBA00023157"/>
    </source>
</evidence>
<feature type="chain" id="PRO_5025644595" evidence="2">
    <location>
        <begin position="18"/>
        <end position="252"/>
    </location>
</feature>
<evidence type="ECO:0000259" key="3">
    <source>
        <dbReference type="PROSITE" id="PS50240"/>
    </source>
</evidence>
<keyword evidence="1" id="KW-1015">Disulfide bond</keyword>
<keyword evidence="2" id="KW-0732">Signal</keyword>